<gene>
    <name evidence="1" type="ORF">SH1V18_07940</name>
</gene>
<name>A0A9W5YAC4_9FIRM</name>
<keyword evidence="2" id="KW-1185">Reference proteome</keyword>
<comment type="caution">
    <text evidence="1">The sequence shown here is derived from an EMBL/GenBank/DDBJ whole genome shotgun (WGS) entry which is preliminary data.</text>
</comment>
<dbReference type="Proteomes" id="UP001144256">
    <property type="component" value="Unassembled WGS sequence"/>
</dbReference>
<evidence type="ECO:0000313" key="1">
    <source>
        <dbReference type="EMBL" id="GKX28314.1"/>
    </source>
</evidence>
<protein>
    <recommendedName>
        <fullName evidence="3">Transposase</fullName>
    </recommendedName>
</protein>
<accession>A0A9W5YAC4</accession>
<proteinExistence type="predicted"/>
<reference evidence="1" key="1">
    <citation type="submission" date="2022-06" db="EMBL/GenBank/DDBJ databases">
        <title>Vallitalea longa sp. nov., an anaerobic bacterium isolated from marine sediment.</title>
        <authorList>
            <person name="Hirano S."/>
            <person name="Terahara T."/>
            <person name="Mori K."/>
            <person name="Hamada M."/>
            <person name="Matsumoto R."/>
            <person name="Kobayashi T."/>
        </authorList>
    </citation>
    <scope>NUCLEOTIDE SEQUENCE</scope>
    <source>
        <strain evidence="1">SH18-1</strain>
    </source>
</reference>
<dbReference type="AlphaFoldDB" id="A0A9W5YAC4"/>
<dbReference type="RefSeq" id="WP_281812456.1">
    <property type="nucleotide sequence ID" value="NZ_BRLB01000001.1"/>
</dbReference>
<evidence type="ECO:0008006" key="3">
    <source>
        <dbReference type="Google" id="ProtNLM"/>
    </source>
</evidence>
<evidence type="ECO:0000313" key="2">
    <source>
        <dbReference type="Proteomes" id="UP001144256"/>
    </source>
</evidence>
<dbReference type="EMBL" id="BRLB01000001">
    <property type="protein sequence ID" value="GKX28314.1"/>
    <property type="molecule type" value="Genomic_DNA"/>
</dbReference>
<organism evidence="1 2">
    <name type="scientific">Vallitalea longa</name>
    <dbReference type="NCBI Taxonomy" id="2936439"/>
    <lineage>
        <taxon>Bacteria</taxon>
        <taxon>Bacillati</taxon>
        <taxon>Bacillota</taxon>
        <taxon>Clostridia</taxon>
        <taxon>Lachnospirales</taxon>
        <taxon>Vallitaleaceae</taxon>
        <taxon>Vallitalea</taxon>
    </lineage>
</organism>
<sequence>MKFPKLGLLKTKFHREIPRNHKILSATISQVPTGAYFVSITTEFEKEIIQVPSNGNIVGLDFSMKELFVSSENQRAKYPRFFRMLEAIKSKIQDRIFYINYLLN</sequence>